<evidence type="ECO:0000313" key="3">
    <source>
        <dbReference type="EMBL" id="CAY71603.1"/>
    </source>
</evidence>
<keyword evidence="4" id="KW-1185">Reference proteome</keyword>
<feature type="compositionally biased region" description="Low complexity" evidence="1">
    <location>
        <begin position="145"/>
        <end position="188"/>
    </location>
</feature>
<dbReference type="KEGG" id="ppa:PAS_chr4_0359"/>
<proteinExistence type="predicted"/>
<protein>
    <submittedName>
        <fullName evidence="3">Uncharacterized protein</fullName>
    </submittedName>
</protein>
<keyword evidence="2" id="KW-0732">Signal</keyword>
<organism evidence="3 4">
    <name type="scientific">Komagataella phaffii (strain GS115 / ATCC 20864)</name>
    <name type="common">Yeast</name>
    <name type="synonym">Pichia pastoris</name>
    <dbReference type="NCBI Taxonomy" id="644223"/>
    <lineage>
        <taxon>Eukaryota</taxon>
        <taxon>Fungi</taxon>
        <taxon>Dikarya</taxon>
        <taxon>Ascomycota</taxon>
        <taxon>Saccharomycotina</taxon>
        <taxon>Pichiomycetes</taxon>
        <taxon>Pichiales</taxon>
        <taxon>Pichiaceae</taxon>
        <taxon>Komagataella</taxon>
    </lineage>
</organism>
<reference evidence="3 4" key="1">
    <citation type="journal article" date="2009" name="Nat. Biotechnol.">
        <title>Genome sequence of the recombinant protein production host Pichia pastoris.</title>
        <authorList>
            <person name="De Schutter K."/>
            <person name="Lin Y.C."/>
            <person name="Tiels P."/>
            <person name="Van Hecke A."/>
            <person name="Glinka S."/>
            <person name="Weber-Lehmann J."/>
            <person name="Rouze P."/>
            <person name="Van de Peer Y."/>
            <person name="Callewaert N."/>
        </authorList>
    </citation>
    <scope>NUCLEOTIDE SEQUENCE [LARGE SCALE GENOMIC DNA]</scope>
    <source>
        <strain evidence="4">GS115 / ATCC 20864</strain>
    </source>
</reference>
<dbReference type="OrthoDB" id="10392030at2759"/>
<dbReference type="RefSeq" id="XP_002493782.1">
    <property type="nucleotide sequence ID" value="XM_002493737.1"/>
</dbReference>
<dbReference type="InParanoid" id="C4R7M8"/>
<feature type="region of interest" description="Disordered" evidence="1">
    <location>
        <begin position="142"/>
        <end position="190"/>
    </location>
</feature>
<feature type="signal peptide" evidence="2">
    <location>
        <begin position="1"/>
        <end position="17"/>
    </location>
</feature>
<dbReference type="EMBL" id="FN392322">
    <property type="protein sequence ID" value="CAY71603.1"/>
    <property type="molecule type" value="Genomic_DNA"/>
</dbReference>
<feature type="chain" id="PRO_5009950943" evidence="2">
    <location>
        <begin position="18"/>
        <end position="211"/>
    </location>
</feature>
<dbReference type="AlphaFoldDB" id="C4R7M8"/>
<name>C4R7M8_KOMPG</name>
<dbReference type="GeneID" id="8200800"/>
<evidence type="ECO:0000313" key="4">
    <source>
        <dbReference type="Proteomes" id="UP000000314"/>
    </source>
</evidence>
<dbReference type="Proteomes" id="UP000000314">
    <property type="component" value="Chromosome 4"/>
</dbReference>
<accession>C4R7M8</accession>
<evidence type="ECO:0000256" key="1">
    <source>
        <dbReference type="SAM" id="MobiDB-lite"/>
    </source>
</evidence>
<dbReference type="HOGENOM" id="CLU_1305264_0_0_1"/>
<gene>
    <name evidence="3" type="ordered locus">PAS_chr4_0359</name>
</gene>
<sequence>MYRKLLPLALLSVPVFADDDDSLPFVIVNSASGETHDGTYWGVNNAGAVVPSSTGVRFVVNDDGELEGNDEEVEVTSNGFLTLRDDNDENEGFSLTDDDPPVLLLNRQTPTVWICGSDDDARIALGSQSPQDDCVEYSIEVQLQSGSRSGSSTRTSSRTTGTSATSATSATSGTSATGTTTGSTSTATDGAHKLVGGLSGLAGGVAIALLI</sequence>
<evidence type="ECO:0000256" key="2">
    <source>
        <dbReference type="SAM" id="SignalP"/>
    </source>
</evidence>